<sequence length="276" mass="33638">MILKREDMKNYFFKDEKISYIEIRKSEDNNLRYKEHFHCEFSIGALIKGTTILSFENKKYHLNKNELVVFNPFELHSCNPYKKQKRSYYMMYVDTQWLFNLQKNIFEVNEFIPIKSAIIKSEKYYSKFIFLCEKIIDSNVLYLEQEALLEEFFSEIFINFLDKKRKKETFEIEKLKKAKKYIEKYFYKNITLFEISQHCELSPYHFSRSFKKAFGISPHKFLMNMRIEKAKKLLKEKNIVDVAYEVGFYDQSHFHKVFKSYTAATPFEYKNYTPNF</sequence>
<reference evidence="8" key="1">
    <citation type="submission" date="2018-03" db="EMBL/GenBank/DDBJ databases">
        <title>A comparative analysis of the Nautiliaceae.</title>
        <authorList>
            <person name="Grosche A."/>
            <person name="Smedile F."/>
            <person name="Vetriani C."/>
        </authorList>
    </citation>
    <scope>NUCLEOTIDE SEQUENCE [LARGE SCALE GENOMIC DNA]</scope>
    <source>
        <strain evidence="8">TB6</strain>
    </source>
</reference>
<dbReference type="GO" id="GO:0043565">
    <property type="term" value="F:sequence-specific DNA binding"/>
    <property type="evidence" value="ECO:0007669"/>
    <property type="project" value="InterPro"/>
</dbReference>
<dbReference type="InterPro" id="IPR003313">
    <property type="entry name" value="AraC-bd"/>
</dbReference>
<keyword evidence="1" id="KW-0805">Transcription regulation</keyword>
<dbReference type="EMBL" id="CP027432">
    <property type="protein sequence ID" value="QCI27870.1"/>
    <property type="molecule type" value="Genomic_DNA"/>
</dbReference>
<dbReference type="PANTHER" id="PTHR43280:SF2">
    <property type="entry name" value="HTH-TYPE TRANSCRIPTIONAL REGULATOR EXSA"/>
    <property type="match status" value="1"/>
</dbReference>
<dbReference type="Proteomes" id="UP000298805">
    <property type="component" value="Chromosome"/>
</dbReference>
<dbReference type="SMART" id="SM00342">
    <property type="entry name" value="HTH_ARAC"/>
    <property type="match status" value="1"/>
</dbReference>
<keyword evidence="8" id="KW-1185">Reference proteome</keyword>
<proteinExistence type="predicted"/>
<evidence type="ECO:0000313" key="5">
    <source>
        <dbReference type="EMBL" id="QCI27870.1"/>
    </source>
</evidence>
<evidence type="ECO:0000313" key="7">
    <source>
        <dbReference type="Proteomes" id="UP000272781"/>
    </source>
</evidence>
<evidence type="ECO:0000313" key="6">
    <source>
        <dbReference type="EMBL" id="ROR39952.1"/>
    </source>
</evidence>
<dbReference type="InterPro" id="IPR037923">
    <property type="entry name" value="HTH-like"/>
</dbReference>
<feature type="domain" description="HTH araC/xylS-type" evidence="4">
    <location>
        <begin position="176"/>
        <end position="272"/>
    </location>
</feature>
<evidence type="ECO:0000256" key="2">
    <source>
        <dbReference type="ARBA" id="ARBA00023125"/>
    </source>
</evidence>
<dbReference type="Pfam" id="PF12833">
    <property type="entry name" value="HTH_18"/>
    <property type="match status" value="1"/>
</dbReference>
<dbReference type="AlphaFoldDB" id="A0AAJ4RCQ6"/>
<dbReference type="PRINTS" id="PR00032">
    <property type="entry name" value="HTHARAC"/>
</dbReference>
<dbReference type="GO" id="GO:0003700">
    <property type="term" value="F:DNA-binding transcription factor activity"/>
    <property type="evidence" value="ECO:0007669"/>
    <property type="project" value="InterPro"/>
</dbReference>
<dbReference type="Proteomes" id="UP000272781">
    <property type="component" value="Unassembled WGS sequence"/>
</dbReference>
<dbReference type="InterPro" id="IPR009057">
    <property type="entry name" value="Homeodomain-like_sf"/>
</dbReference>
<accession>A0AAJ4RCQ6</accession>
<evidence type="ECO:0000256" key="1">
    <source>
        <dbReference type="ARBA" id="ARBA00023015"/>
    </source>
</evidence>
<keyword evidence="2" id="KW-0238">DNA-binding</keyword>
<gene>
    <name evidence="5" type="ORF">C6V80_02485</name>
    <name evidence="6" type="ORF">EDC58_0931</name>
</gene>
<dbReference type="PANTHER" id="PTHR43280">
    <property type="entry name" value="ARAC-FAMILY TRANSCRIPTIONAL REGULATOR"/>
    <property type="match status" value="1"/>
</dbReference>
<dbReference type="PROSITE" id="PS00041">
    <property type="entry name" value="HTH_ARAC_FAMILY_1"/>
    <property type="match status" value="1"/>
</dbReference>
<dbReference type="EMBL" id="RJVK01000002">
    <property type="protein sequence ID" value="ROR39952.1"/>
    <property type="molecule type" value="Genomic_DNA"/>
</dbReference>
<evidence type="ECO:0000313" key="8">
    <source>
        <dbReference type="Proteomes" id="UP000298805"/>
    </source>
</evidence>
<dbReference type="Gene3D" id="1.10.10.60">
    <property type="entry name" value="Homeodomain-like"/>
    <property type="match status" value="2"/>
</dbReference>
<dbReference type="SUPFAM" id="SSF46689">
    <property type="entry name" value="Homeodomain-like"/>
    <property type="match status" value="2"/>
</dbReference>
<dbReference type="InterPro" id="IPR018060">
    <property type="entry name" value="HTH_AraC"/>
</dbReference>
<dbReference type="SUPFAM" id="SSF51215">
    <property type="entry name" value="Regulatory protein AraC"/>
    <property type="match status" value="1"/>
</dbReference>
<evidence type="ECO:0000256" key="3">
    <source>
        <dbReference type="ARBA" id="ARBA00023163"/>
    </source>
</evidence>
<reference evidence="5" key="3">
    <citation type="submission" date="2019-06" db="EMBL/GenBank/DDBJ databases">
        <title>A comparative analysis of the Nautiliaceae.</title>
        <authorList>
            <person name="Grosche A."/>
            <person name="Smedile F."/>
            <person name="Vetriani C."/>
        </authorList>
    </citation>
    <scope>NUCLEOTIDE SEQUENCE</scope>
    <source>
        <strain evidence="5">TB6</strain>
    </source>
</reference>
<dbReference type="InterPro" id="IPR018062">
    <property type="entry name" value="HTH_AraC-typ_CS"/>
</dbReference>
<dbReference type="InterPro" id="IPR020449">
    <property type="entry name" value="Tscrpt_reg_AraC-type_HTH"/>
</dbReference>
<name>A0AAJ4RCQ6_9BACT</name>
<evidence type="ECO:0000259" key="4">
    <source>
        <dbReference type="PROSITE" id="PS01124"/>
    </source>
</evidence>
<protein>
    <submittedName>
        <fullName evidence="5">AraC family transcriptional regulator</fullName>
    </submittedName>
    <submittedName>
        <fullName evidence="6">AraC-like protein</fullName>
    </submittedName>
</protein>
<organism evidence="6 7">
    <name type="scientific">Caminibacter pacificus</name>
    <dbReference type="NCBI Taxonomy" id="1424653"/>
    <lineage>
        <taxon>Bacteria</taxon>
        <taxon>Pseudomonadati</taxon>
        <taxon>Campylobacterota</taxon>
        <taxon>Epsilonproteobacteria</taxon>
        <taxon>Nautiliales</taxon>
        <taxon>Nautiliaceae</taxon>
        <taxon>Caminibacter</taxon>
    </lineage>
</organism>
<reference evidence="6 7" key="2">
    <citation type="submission" date="2018-11" db="EMBL/GenBank/DDBJ databases">
        <title>Genomic Encyclopedia of Type Strains, Phase IV (KMG-IV): sequencing the most valuable type-strain genomes for metagenomic binning, comparative biology and taxonomic classification.</title>
        <authorList>
            <person name="Goeker M."/>
        </authorList>
    </citation>
    <scope>NUCLEOTIDE SEQUENCE [LARGE SCALE GENOMIC DNA]</scope>
    <source>
        <strain evidence="6 7">DSM 27783</strain>
    </source>
</reference>
<dbReference type="Pfam" id="PF02311">
    <property type="entry name" value="AraC_binding"/>
    <property type="match status" value="1"/>
</dbReference>
<dbReference type="PROSITE" id="PS01124">
    <property type="entry name" value="HTH_ARAC_FAMILY_2"/>
    <property type="match status" value="1"/>
</dbReference>
<keyword evidence="3" id="KW-0804">Transcription</keyword>